<accession>A0A0F8ZD52</accession>
<proteinExistence type="predicted"/>
<dbReference type="EMBL" id="LAZR01048520">
    <property type="protein sequence ID" value="KKK91737.1"/>
    <property type="molecule type" value="Genomic_DNA"/>
</dbReference>
<sequence length="433" mass="44878">AILDLSVLVDGTNALSANWNAGSYYITASGFTGVSSSTNELTCTDCINATEIEDIYFLTVGDVITGSTTINHNLTVGTSTALYVDSGNGRVGIGMASPSSALHIKANVSGVFGQLIIQSPTNSVNTNVAITAYESDGSGDLDQQLWYLGSSAGANANITFLNKQNGTLTLGTNNTTRLTIAAAGNVGIGTSTPSYLLTVGTTVGDNFIVDTSGNATTSALGIRGLANCDTIDTDANGVLSCGSDDTGGAFATTTADYWGSQRAGDDISWSSGFNLDDPLTITGLNVTYSTTTGTLVIPTSADPTINVYNNLSINTTQASTSIRYFDGTNEMVLSPVFEKSYWLASTTIDLDSNKFEDATTTHTLWNPAKAVTLVGLYGKTDTGTLSFKCGDGTNYTESIVATSSGVEDDGSMTNNTFTMREDFVCQVGSAATS</sequence>
<reference evidence="1" key="1">
    <citation type="journal article" date="2015" name="Nature">
        <title>Complex archaea that bridge the gap between prokaryotes and eukaryotes.</title>
        <authorList>
            <person name="Spang A."/>
            <person name="Saw J.H."/>
            <person name="Jorgensen S.L."/>
            <person name="Zaremba-Niedzwiedzka K."/>
            <person name="Martijn J."/>
            <person name="Lind A.E."/>
            <person name="van Eijk R."/>
            <person name="Schleper C."/>
            <person name="Guy L."/>
            <person name="Ettema T.J."/>
        </authorList>
    </citation>
    <scope>NUCLEOTIDE SEQUENCE</scope>
</reference>
<dbReference type="AlphaFoldDB" id="A0A0F8ZD52"/>
<comment type="caution">
    <text evidence="1">The sequence shown here is derived from an EMBL/GenBank/DDBJ whole genome shotgun (WGS) entry which is preliminary data.</text>
</comment>
<evidence type="ECO:0000313" key="1">
    <source>
        <dbReference type="EMBL" id="KKK91737.1"/>
    </source>
</evidence>
<organism evidence="1">
    <name type="scientific">marine sediment metagenome</name>
    <dbReference type="NCBI Taxonomy" id="412755"/>
    <lineage>
        <taxon>unclassified sequences</taxon>
        <taxon>metagenomes</taxon>
        <taxon>ecological metagenomes</taxon>
    </lineage>
</organism>
<feature type="non-terminal residue" evidence="1">
    <location>
        <position position="433"/>
    </location>
</feature>
<protein>
    <submittedName>
        <fullName evidence="1">Uncharacterized protein</fullName>
    </submittedName>
</protein>
<feature type="non-terminal residue" evidence="1">
    <location>
        <position position="1"/>
    </location>
</feature>
<name>A0A0F8ZD52_9ZZZZ</name>
<gene>
    <name evidence="1" type="ORF">LCGC14_2709940</name>
</gene>